<feature type="region of interest" description="Disordered" evidence="1">
    <location>
        <begin position="791"/>
        <end position="823"/>
    </location>
</feature>
<organism evidence="3 4">
    <name type="scientific">Rotaria magnacalcarata</name>
    <dbReference type="NCBI Taxonomy" id="392030"/>
    <lineage>
        <taxon>Eukaryota</taxon>
        <taxon>Metazoa</taxon>
        <taxon>Spiralia</taxon>
        <taxon>Gnathifera</taxon>
        <taxon>Rotifera</taxon>
        <taxon>Eurotatoria</taxon>
        <taxon>Bdelloidea</taxon>
        <taxon>Philodinida</taxon>
        <taxon>Philodinidae</taxon>
        <taxon>Rotaria</taxon>
    </lineage>
</organism>
<dbReference type="InterPro" id="IPR043502">
    <property type="entry name" value="DNA/RNA_pol_sf"/>
</dbReference>
<evidence type="ECO:0000313" key="3">
    <source>
        <dbReference type="EMBL" id="CAF4270911.1"/>
    </source>
</evidence>
<feature type="region of interest" description="Disordered" evidence="1">
    <location>
        <begin position="735"/>
        <end position="767"/>
    </location>
</feature>
<comment type="caution">
    <text evidence="3">The sequence shown here is derived from an EMBL/GenBank/DDBJ whole genome shotgun (WGS) entry which is preliminary data.</text>
</comment>
<feature type="non-terminal residue" evidence="3">
    <location>
        <position position="1"/>
    </location>
</feature>
<dbReference type="Proteomes" id="UP000663842">
    <property type="component" value="Unassembled WGS sequence"/>
</dbReference>
<name>A0A820G2S8_9BILA</name>
<proteinExistence type="predicted"/>
<feature type="domain" description="Reverse transcriptase" evidence="2">
    <location>
        <begin position="421"/>
        <end position="696"/>
    </location>
</feature>
<reference evidence="3" key="1">
    <citation type="submission" date="2021-02" db="EMBL/GenBank/DDBJ databases">
        <authorList>
            <person name="Nowell W R."/>
        </authorList>
    </citation>
    <scope>NUCLEOTIDE SEQUENCE</scope>
</reference>
<dbReference type="AlphaFoldDB" id="A0A820G2S8"/>
<dbReference type="SUPFAM" id="SSF56672">
    <property type="entry name" value="DNA/RNA polymerases"/>
    <property type="match status" value="1"/>
</dbReference>
<dbReference type="Pfam" id="PF00078">
    <property type="entry name" value="RVT_1"/>
    <property type="match status" value="1"/>
</dbReference>
<dbReference type="InterPro" id="IPR000477">
    <property type="entry name" value="RT_dom"/>
</dbReference>
<sequence length="1026" mass="118503">MQQEIRYIKIEFISYLARNEMLKKGRINIDYRTYDIEEYLAPASVLICSKCCGIGHFKRQCTQDAITCKLCGQTYTDVKQHTCTNVPKCVHCDGAHASNATNCPIVKQFRADLTKKLLHSNSTTTNNNQYSYDPNHFPALAPNRNSSIGWSNNNVISKLDLLVQSVNQVNDKINKLSSWHEKFEKFMEEKNKNDEVIRRDVSILQNINKITEANIVQHDLKLKRHENILIKFIIPLLDEITKILSYQNYDQQGRVLDPDAKILFELNRAKLKCIIDDVKNDGTKAEALLTWADTFLLAPFIPEESTSLRSDRTIDFVFSNNHRVDIQTYKGNTTSDHKPTISIVPLKVKENSNGPHPYTDAPWSIEENDNDTIPEVETLELIDIVRQRSKKRSCDAHGISNFMFQFLPSSYWSLLKKLYNWSFSTAITPSAWNDVRMLLLAKKDPICTPSLTRPISLLDVFLKINEKAFLTRFQNIINNKGLLPDTQSGFRENFRLQTRVLLFLEQVMSMMANSTPVATIFVDFKTAFDQLWFDGCIGKLKRMGIPTPFLKWIENWLLNRRAYVEIKGQKSRWFSIYRGGPQGSILTPTVFITYHSDMTNYLNMASSFMFADDLAAVVSGRIGEKYNIQCLDLERKLKSVIDALEFYSILSVQPINYEKTVGLWSARAIGTPKFDLYMSEKNIQWTREFKYLGYWITPKLGWNTMINKTKLKIRQRVALTSHLLKIDARNIGINTKPIHKPRNQQLQGIDQNNENTTDTTNVHPINSPARSIRRMHSDDLDDDFIRVTYKKKRNSNGGTHNSLHATTSNIHDQPSSSNVINAKGHSNSYQRTIVNSNLRQPQPKHTTNVSTQQDISSAATRYAQTRYPFPPFIIRFPLKNINDKHVAEEISLHFKQQHQLDLSFLNYRSSQAKCLENEQDVLLYVKDVESFTNLLDYKKWPITLDNNSFTVPSTPSIPPQLSLIIKNVDLRININEFAEHIKLQFLEVKNVIRLKNKMQQEIRYIKIEFISYLARNEMLKKGRINI</sequence>
<feature type="compositionally biased region" description="Low complexity" evidence="1">
    <location>
        <begin position="752"/>
        <end position="761"/>
    </location>
</feature>
<protein>
    <recommendedName>
        <fullName evidence="2">Reverse transcriptase domain-containing protein</fullName>
    </recommendedName>
</protein>
<gene>
    <name evidence="3" type="ORF">UXM345_LOCUS31802</name>
</gene>
<accession>A0A820G2S8</accession>
<feature type="compositionally biased region" description="Polar residues" evidence="1">
    <location>
        <begin position="795"/>
        <end position="823"/>
    </location>
</feature>
<evidence type="ECO:0000256" key="1">
    <source>
        <dbReference type="SAM" id="MobiDB-lite"/>
    </source>
</evidence>
<evidence type="ECO:0000259" key="2">
    <source>
        <dbReference type="PROSITE" id="PS50878"/>
    </source>
</evidence>
<dbReference type="EMBL" id="CAJOBF010009216">
    <property type="protein sequence ID" value="CAF4270911.1"/>
    <property type="molecule type" value="Genomic_DNA"/>
</dbReference>
<dbReference type="PANTHER" id="PTHR19446">
    <property type="entry name" value="REVERSE TRANSCRIPTASES"/>
    <property type="match status" value="1"/>
</dbReference>
<evidence type="ECO:0000313" key="4">
    <source>
        <dbReference type="Proteomes" id="UP000663842"/>
    </source>
</evidence>
<dbReference type="PROSITE" id="PS50878">
    <property type="entry name" value="RT_POL"/>
    <property type="match status" value="1"/>
</dbReference>